<feature type="transmembrane region" description="Helical" evidence="1">
    <location>
        <begin position="9"/>
        <end position="31"/>
    </location>
</feature>
<protein>
    <submittedName>
        <fullName evidence="2">Uncharacterized protein</fullName>
    </submittedName>
</protein>
<evidence type="ECO:0000256" key="1">
    <source>
        <dbReference type="SAM" id="Phobius"/>
    </source>
</evidence>
<reference evidence="2" key="1">
    <citation type="journal article" date="2020" name="Nature">
        <title>Giant virus diversity and host interactions through global metagenomics.</title>
        <authorList>
            <person name="Schulz F."/>
            <person name="Roux S."/>
            <person name="Paez-Espino D."/>
            <person name="Jungbluth S."/>
            <person name="Walsh D.A."/>
            <person name="Denef V.J."/>
            <person name="McMahon K.D."/>
            <person name="Konstantinidis K.T."/>
            <person name="Eloe-Fadrosh E.A."/>
            <person name="Kyrpides N.C."/>
            <person name="Woyke T."/>
        </authorList>
    </citation>
    <scope>NUCLEOTIDE SEQUENCE</scope>
    <source>
        <strain evidence="2">GVMAG-M-3300023179-33</strain>
    </source>
</reference>
<keyword evidence="1" id="KW-1133">Transmembrane helix</keyword>
<accession>A0A6C0EH23</accession>
<keyword evidence="1" id="KW-0472">Membrane</keyword>
<proteinExistence type="predicted"/>
<dbReference type="EMBL" id="MN739824">
    <property type="protein sequence ID" value="QHT27569.1"/>
    <property type="molecule type" value="Genomic_DNA"/>
</dbReference>
<evidence type="ECO:0000313" key="2">
    <source>
        <dbReference type="EMBL" id="QHT27569.1"/>
    </source>
</evidence>
<name>A0A6C0EH23_9ZZZZ</name>
<dbReference type="AlphaFoldDB" id="A0A6C0EH23"/>
<organism evidence="2">
    <name type="scientific">viral metagenome</name>
    <dbReference type="NCBI Taxonomy" id="1070528"/>
    <lineage>
        <taxon>unclassified sequences</taxon>
        <taxon>metagenomes</taxon>
        <taxon>organismal metagenomes</taxon>
    </lineage>
</organism>
<keyword evidence="1" id="KW-0812">Transmembrane</keyword>
<sequence>MQILIIHDILFYKISLFIGFWLLGVFVITTIETRN</sequence>